<evidence type="ECO:0000313" key="7">
    <source>
        <dbReference type="EMBL" id="MQL80714.1"/>
    </source>
</evidence>
<feature type="compositionally biased region" description="Basic and acidic residues" evidence="5">
    <location>
        <begin position="159"/>
        <end position="176"/>
    </location>
</feature>
<keyword evidence="8" id="KW-1185">Reference proteome</keyword>
<feature type="domain" description="Myb-like" evidence="6">
    <location>
        <begin position="58"/>
        <end position="110"/>
    </location>
</feature>
<dbReference type="OrthoDB" id="118550at2759"/>
<feature type="region of interest" description="Disordered" evidence="5">
    <location>
        <begin position="128"/>
        <end position="176"/>
    </location>
</feature>
<proteinExistence type="predicted"/>
<sequence>MFGGGGGYDDDFWAGIPMELGPPAYAAPFPALAVPTPGPFLEYHPAFVPPPPPPPQPAQPAWTAAENKVFEAALVDFEEGRPDRWHRIAERIPGKTPWDVAEHYGRLEQDLRDIEAGVIELPEYADDCAARTPWGPSGASGADQEQQQQRHISFGGSRAKAEERKKGTPWTPEEHT</sequence>
<evidence type="ECO:0000256" key="5">
    <source>
        <dbReference type="SAM" id="MobiDB-lite"/>
    </source>
</evidence>
<dbReference type="AlphaFoldDB" id="A0A843UFG9"/>
<name>A0A843UFG9_COLES</name>
<dbReference type="PANTHER" id="PTHR44042">
    <property type="entry name" value="DUPLICATED HOMEODOMAIN-LIKE SUPERFAMILY PROTEIN-RELATED"/>
    <property type="match status" value="1"/>
</dbReference>
<dbReference type="InterPro" id="IPR001005">
    <property type="entry name" value="SANT/Myb"/>
</dbReference>
<dbReference type="GO" id="GO:0005634">
    <property type="term" value="C:nucleus"/>
    <property type="evidence" value="ECO:0007669"/>
    <property type="project" value="UniProtKB-SubCell"/>
</dbReference>
<accession>A0A843UFG9</accession>
<evidence type="ECO:0000259" key="6">
    <source>
        <dbReference type="SMART" id="SM00717"/>
    </source>
</evidence>
<dbReference type="SMART" id="SM00717">
    <property type="entry name" value="SANT"/>
    <property type="match status" value="1"/>
</dbReference>
<evidence type="ECO:0000256" key="3">
    <source>
        <dbReference type="ARBA" id="ARBA00023163"/>
    </source>
</evidence>
<dbReference type="SUPFAM" id="SSF46689">
    <property type="entry name" value="Homeodomain-like"/>
    <property type="match status" value="1"/>
</dbReference>
<keyword evidence="3" id="KW-0804">Transcription</keyword>
<comment type="subcellular location">
    <subcellularLocation>
        <location evidence="1">Nucleus</location>
    </subcellularLocation>
</comment>
<protein>
    <recommendedName>
        <fullName evidence="6">Myb-like domain-containing protein</fullName>
    </recommendedName>
</protein>
<evidence type="ECO:0000256" key="4">
    <source>
        <dbReference type="ARBA" id="ARBA00023242"/>
    </source>
</evidence>
<dbReference type="CDD" id="cd00167">
    <property type="entry name" value="SANT"/>
    <property type="match status" value="1"/>
</dbReference>
<evidence type="ECO:0000256" key="1">
    <source>
        <dbReference type="ARBA" id="ARBA00004123"/>
    </source>
</evidence>
<dbReference type="PANTHER" id="PTHR44042:SF67">
    <property type="entry name" value="MYB-LIKE PROTEIN I"/>
    <property type="match status" value="1"/>
</dbReference>
<keyword evidence="4" id="KW-0539">Nucleus</keyword>
<evidence type="ECO:0000256" key="2">
    <source>
        <dbReference type="ARBA" id="ARBA00023015"/>
    </source>
</evidence>
<comment type="caution">
    <text evidence="7">The sequence shown here is derived from an EMBL/GenBank/DDBJ whole genome shotgun (WGS) entry which is preliminary data.</text>
</comment>
<dbReference type="InterPro" id="IPR009057">
    <property type="entry name" value="Homeodomain-like_sf"/>
</dbReference>
<dbReference type="FunFam" id="1.10.10.60:FF:000154">
    <property type="entry name" value="Transcription factor SRM1"/>
    <property type="match status" value="1"/>
</dbReference>
<gene>
    <name evidence="7" type="ORF">Taro_013160</name>
</gene>
<reference evidence="7" key="1">
    <citation type="submission" date="2017-07" db="EMBL/GenBank/DDBJ databases">
        <title>Taro Niue Genome Assembly and Annotation.</title>
        <authorList>
            <person name="Atibalentja N."/>
            <person name="Keating K."/>
            <person name="Fields C.J."/>
        </authorList>
    </citation>
    <scope>NUCLEOTIDE SEQUENCE</scope>
    <source>
        <strain evidence="7">Niue_2</strain>
        <tissue evidence="7">Leaf</tissue>
    </source>
</reference>
<dbReference type="EMBL" id="NMUH01000521">
    <property type="protein sequence ID" value="MQL80714.1"/>
    <property type="molecule type" value="Genomic_DNA"/>
</dbReference>
<keyword evidence="2" id="KW-0805">Transcription regulation</keyword>
<dbReference type="Proteomes" id="UP000652761">
    <property type="component" value="Unassembled WGS sequence"/>
</dbReference>
<dbReference type="Gene3D" id="1.10.10.60">
    <property type="entry name" value="Homeodomain-like"/>
    <property type="match status" value="1"/>
</dbReference>
<evidence type="ECO:0000313" key="8">
    <source>
        <dbReference type="Proteomes" id="UP000652761"/>
    </source>
</evidence>
<organism evidence="7 8">
    <name type="scientific">Colocasia esculenta</name>
    <name type="common">Wild taro</name>
    <name type="synonym">Arum esculentum</name>
    <dbReference type="NCBI Taxonomy" id="4460"/>
    <lineage>
        <taxon>Eukaryota</taxon>
        <taxon>Viridiplantae</taxon>
        <taxon>Streptophyta</taxon>
        <taxon>Embryophyta</taxon>
        <taxon>Tracheophyta</taxon>
        <taxon>Spermatophyta</taxon>
        <taxon>Magnoliopsida</taxon>
        <taxon>Liliopsida</taxon>
        <taxon>Araceae</taxon>
        <taxon>Aroideae</taxon>
        <taxon>Colocasieae</taxon>
        <taxon>Colocasia</taxon>
    </lineage>
</organism>